<feature type="domain" description="7,8-dihydro-6-hydroxymethylpterin-pyrophosphokinase" evidence="13">
    <location>
        <begin position="85"/>
        <end position="96"/>
    </location>
</feature>
<accession>A0A1M6Q9C8</accession>
<comment type="similarity">
    <text evidence="2">Belongs to the HPPK family.</text>
</comment>
<keyword evidence="6" id="KW-0547">Nucleotide-binding</keyword>
<comment type="function">
    <text evidence="10">Catalyzes the transfer of pyrophosphate from adenosine triphosphate (ATP) to 6-hydroxymethyl-7,8-dihydropterin, an enzymatic step in folate biosynthesis pathway.</text>
</comment>
<keyword evidence="15" id="KW-1185">Reference proteome</keyword>
<evidence type="ECO:0000256" key="5">
    <source>
        <dbReference type="ARBA" id="ARBA00022679"/>
    </source>
</evidence>
<dbReference type="Pfam" id="PF01288">
    <property type="entry name" value="HPPK"/>
    <property type="match status" value="1"/>
</dbReference>
<evidence type="ECO:0000313" key="15">
    <source>
        <dbReference type="Proteomes" id="UP000189810"/>
    </source>
</evidence>
<dbReference type="GO" id="GO:0016301">
    <property type="term" value="F:kinase activity"/>
    <property type="evidence" value="ECO:0007669"/>
    <property type="project" value="UniProtKB-KW"/>
</dbReference>
<dbReference type="Proteomes" id="UP000189810">
    <property type="component" value="Chromosome I"/>
</dbReference>
<dbReference type="STRING" id="381751.SAMN05444391_0130"/>
<organism evidence="14 15">
    <name type="scientific">Thermocrinis minervae</name>
    <dbReference type="NCBI Taxonomy" id="381751"/>
    <lineage>
        <taxon>Bacteria</taxon>
        <taxon>Pseudomonadati</taxon>
        <taxon>Aquificota</taxon>
        <taxon>Aquificia</taxon>
        <taxon>Aquificales</taxon>
        <taxon>Aquificaceae</taxon>
        <taxon>Thermocrinis</taxon>
    </lineage>
</organism>
<dbReference type="GO" id="GO:0003848">
    <property type="term" value="F:2-amino-4-hydroxy-6-hydroxymethyldihydropteridine diphosphokinase activity"/>
    <property type="evidence" value="ECO:0007669"/>
    <property type="project" value="UniProtKB-EC"/>
</dbReference>
<dbReference type="InterPro" id="IPR035907">
    <property type="entry name" value="Hppk_sf"/>
</dbReference>
<evidence type="ECO:0000256" key="1">
    <source>
        <dbReference type="ARBA" id="ARBA00005051"/>
    </source>
</evidence>
<dbReference type="UniPathway" id="UPA00077">
    <property type="reaction ID" value="UER00155"/>
</dbReference>
<keyword evidence="5" id="KW-0808">Transferase</keyword>
<reference evidence="14 15" key="1">
    <citation type="submission" date="2016-11" db="EMBL/GenBank/DDBJ databases">
        <authorList>
            <person name="Jaros S."/>
            <person name="Januszkiewicz K."/>
            <person name="Wedrychowicz H."/>
        </authorList>
    </citation>
    <scope>NUCLEOTIDE SEQUENCE [LARGE SCALE GENOMIC DNA]</scope>
    <source>
        <strain evidence="14 15">DSM 19557</strain>
    </source>
</reference>
<keyword evidence="7 14" id="KW-0418">Kinase</keyword>
<dbReference type="Gene3D" id="3.30.70.560">
    <property type="entry name" value="7,8-Dihydro-6-hydroxymethylpterin-pyrophosphokinase HPPK"/>
    <property type="match status" value="1"/>
</dbReference>
<gene>
    <name evidence="14" type="ORF">SAMN05444391_0130</name>
</gene>
<protein>
    <recommendedName>
        <fullName evidence="4">2-amino-4-hydroxy-6-hydroxymethyldihydropteridine pyrophosphokinase</fullName>
        <ecNumber evidence="3">2.7.6.3</ecNumber>
    </recommendedName>
    <alternativeName>
        <fullName evidence="11">6-hydroxymethyl-7,8-dihydropterin pyrophosphokinase</fullName>
    </alternativeName>
    <alternativeName>
        <fullName evidence="12">7,8-dihydro-6-hydroxymethylpterin-pyrophosphokinase</fullName>
    </alternativeName>
</protein>
<evidence type="ECO:0000313" key="14">
    <source>
        <dbReference type="EMBL" id="SHK16693.1"/>
    </source>
</evidence>
<dbReference type="GO" id="GO:0005524">
    <property type="term" value="F:ATP binding"/>
    <property type="evidence" value="ECO:0007669"/>
    <property type="project" value="UniProtKB-KW"/>
</dbReference>
<evidence type="ECO:0000256" key="12">
    <source>
        <dbReference type="ARBA" id="ARBA00033413"/>
    </source>
</evidence>
<dbReference type="EMBL" id="LT670846">
    <property type="protein sequence ID" value="SHK16693.1"/>
    <property type="molecule type" value="Genomic_DNA"/>
</dbReference>
<evidence type="ECO:0000256" key="11">
    <source>
        <dbReference type="ARBA" id="ARBA00029766"/>
    </source>
</evidence>
<proteinExistence type="inferred from homology"/>
<name>A0A1M6Q9C8_9AQUI</name>
<comment type="pathway">
    <text evidence="1">Cofactor biosynthesis; tetrahydrofolate biosynthesis; 2-amino-4-hydroxy-6-hydroxymethyl-7,8-dihydropteridine diphosphate from 7,8-dihydroneopterin triphosphate: step 4/4.</text>
</comment>
<evidence type="ECO:0000256" key="8">
    <source>
        <dbReference type="ARBA" id="ARBA00022840"/>
    </source>
</evidence>
<dbReference type="OrthoDB" id="9808041at2"/>
<dbReference type="GO" id="GO:0046654">
    <property type="term" value="P:tetrahydrofolate biosynthetic process"/>
    <property type="evidence" value="ECO:0007669"/>
    <property type="project" value="UniProtKB-UniPathway"/>
</dbReference>
<sequence>MLCYIAFGSNVGDRISYILKALNLLTEVGNIKKVSTLYESPPWGYEKQDPFINGVIEFETSLKPIDLLHFLKKVEKRTGRIERFRWGPREIDLDILLYEDYVIMLSFLRIPHMYLTERDFFLVPLLEINPDLVHPISKRPLKHYLEGLNINLRPYACIT</sequence>
<evidence type="ECO:0000256" key="7">
    <source>
        <dbReference type="ARBA" id="ARBA00022777"/>
    </source>
</evidence>
<keyword evidence="9" id="KW-0289">Folate biosynthesis</keyword>
<dbReference type="InterPro" id="IPR000550">
    <property type="entry name" value="Hppk"/>
</dbReference>
<dbReference type="SUPFAM" id="SSF55083">
    <property type="entry name" value="6-hydroxymethyl-7,8-dihydropterin pyrophosphokinase, HPPK"/>
    <property type="match status" value="1"/>
</dbReference>
<evidence type="ECO:0000256" key="4">
    <source>
        <dbReference type="ARBA" id="ARBA00016218"/>
    </source>
</evidence>
<dbReference type="PROSITE" id="PS00794">
    <property type="entry name" value="HPPK"/>
    <property type="match status" value="1"/>
</dbReference>
<evidence type="ECO:0000256" key="10">
    <source>
        <dbReference type="ARBA" id="ARBA00029409"/>
    </source>
</evidence>
<evidence type="ECO:0000256" key="3">
    <source>
        <dbReference type="ARBA" id="ARBA00013253"/>
    </source>
</evidence>
<evidence type="ECO:0000256" key="6">
    <source>
        <dbReference type="ARBA" id="ARBA00022741"/>
    </source>
</evidence>
<keyword evidence="8" id="KW-0067">ATP-binding</keyword>
<dbReference type="PANTHER" id="PTHR43071:SF1">
    <property type="entry name" value="2-AMINO-4-HYDROXY-6-HYDROXYMETHYLDIHYDROPTERIDINE PYROPHOSPHOKINASE"/>
    <property type="match status" value="1"/>
</dbReference>
<evidence type="ECO:0000259" key="13">
    <source>
        <dbReference type="PROSITE" id="PS00794"/>
    </source>
</evidence>
<dbReference type="GO" id="GO:0046656">
    <property type="term" value="P:folic acid biosynthetic process"/>
    <property type="evidence" value="ECO:0007669"/>
    <property type="project" value="UniProtKB-KW"/>
</dbReference>
<dbReference type="CDD" id="cd00483">
    <property type="entry name" value="HPPK"/>
    <property type="match status" value="1"/>
</dbReference>
<dbReference type="EC" id="2.7.6.3" evidence="3"/>
<dbReference type="AlphaFoldDB" id="A0A1M6Q9C8"/>
<evidence type="ECO:0000256" key="9">
    <source>
        <dbReference type="ARBA" id="ARBA00022909"/>
    </source>
</evidence>
<evidence type="ECO:0000256" key="2">
    <source>
        <dbReference type="ARBA" id="ARBA00005810"/>
    </source>
</evidence>
<dbReference type="NCBIfam" id="TIGR01498">
    <property type="entry name" value="folK"/>
    <property type="match status" value="1"/>
</dbReference>
<dbReference type="PANTHER" id="PTHR43071">
    <property type="entry name" value="2-AMINO-4-HYDROXY-6-HYDROXYMETHYLDIHYDROPTERIDINE PYROPHOSPHOKINASE"/>
    <property type="match status" value="1"/>
</dbReference>